<gene>
    <name evidence="1" type="ORF">FC756_11045</name>
</gene>
<dbReference type="EMBL" id="SZPU01000039">
    <property type="protein sequence ID" value="TKI68155.1"/>
    <property type="molecule type" value="Genomic_DNA"/>
</dbReference>
<accession>A0A4U2Z393</accession>
<comment type="caution">
    <text evidence="1">The sequence shown here is derived from an EMBL/GenBank/DDBJ whole genome shotgun (WGS) entry which is preliminary data.</text>
</comment>
<proteinExistence type="predicted"/>
<dbReference type="AlphaFoldDB" id="A0A4U2Z393"/>
<evidence type="ECO:0000313" key="2">
    <source>
        <dbReference type="Proteomes" id="UP000308744"/>
    </source>
</evidence>
<sequence length="126" mass="15223">MVVLVTDKYSPVSNFIEQLEVAFHHFDLQRCDEKTLYVTILLKYRGQKVLCDLIYLINQQEMYGAISINEHYKHARNFIQQHFRHILHYSDELRLAQNFMHTFHFKQALQQFAKKYPKYVTNKQLA</sequence>
<protein>
    <submittedName>
        <fullName evidence="1">Uncharacterized protein</fullName>
    </submittedName>
</protein>
<keyword evidence="2" id="KW-1185">Reference proteome</keyword>
<organism evidence="1 2">
    <name type="scientific">Lysinibacillus mangiferihumi</name>
    <dbReference type="NCBI Taxonomy" id="1130819"/>
    <lineage>
        <taxon>Bacteria</taxon>
        <taxon>Bacillati</taxon>
        <taxon>Bacillota</taxon>
        <taxon>Bacilli</taxon>
        <taxon>Bacillales</taxon>
        <taxon>Bacillaceae</taxon>
        <taxon>Lysinibacillus</taxon>
    </lineage>
</organism>
<evidence type="ECO:0000313" key="1">
    <source>
        <dbReference type="EMBL" id="TKI68155.1"/>
    </source>
</evidence>
<name>A0A4U2Z393_9BACI</name>
<reference evidence="1 2" key="1">
    <citation type="submission" date="2019-04" db="EMBL/GenBank/DDBJ databases">
        <title>Lysinibacillus genome sequencing.</title>
        <authorList>
            <person name="Dunlap C."/>
        </authorList>
    </citation>
    <scope>NUCLEOTIDE SEQUENCE [LARGE SCALE GENOMIC DNA]</scope>
    <source>
        <strain evidence="1 2">CCTCC AB 2010389</strain>
    </source>
</reference>
<dbReference type="Proteomes" id="UP000308744">
    <property type="component" value="Unassembled WGS sequence"/>
</dbReference>